<dbReference type="GO" id="GO:0008312">
    <property type="term" value="F:7S RNA binding"/>
    <property type="evidence" value="ECO:0007669"/>
    <property type="project" value="InterPro"/>
</dbReference>
<feature type="compositionally biased region" description="Acidic residues" evidence="5">
    <location>
        <begin position="9"/>
        <end position="21"/>
    </location>
</feature>
<protein>
    <submittedName>
        <fullName evidence="6">Signal recognition particle protein</fullName>
    </submittedName>
</protein>
<evidence type="ECO:0000313" key="6">
    <source>
        <dbReference type="EMBL" id="OAL68700.1"/>
    </source>
</evidence>
<feature type="compositionally biased region" description="Basic residues" evidence="5">
    <location>
        <begin position="251"/>
        <end position="261"/>
    </location>
</feature>
<feature type="compositionally biased region" description="Low complexity" evidence="5">
    <location>
        <begin position="54"/>
        <end position="63"/>
    </location>
</feature>
<dbReference type="PANTHER" id="PTHR17453:SF0">
    <property type="entry name" value="SIGNAL RECOGNITION PARTICLE 19 KDA PROTEIN"/>
    <property type="match status" value="1"/>
</dbReference>
<dbReference type="Proteomes" id="UP000243015">
    <property type="component" value="Unassembled WGS sequence"/>
</dbReference>
<dbReference type="Pfam" id="PF01922">
    <property type="entry name" value="SRP19"/>
    <property type="match status" value="1"/>
</dbReference>
<comment type="caution">
    <text evidence="6">The sequence shown here is derived from an EMBL/GenBank/DDBJ whole genome shotgun (WGS) entry which is preliminary data.</text>
</comment>
<feature type="compositionally biased region" description="Basic and acidic residues" evidence="5">
    <location>
        <begin position="23"/>
        <end position="36"/>
    </location>
</feature>
<evidence type="ECO:0000313" key="7">
    <source>
        <dbReference type="Proteomes" id="UP000243015"/>
    </source>
</evidence>
<reference evidence="6 7" key="1">
    <citation type="submission" date="2016-05" db="EMBL/GenBank/DDBJ databases">
        <title>Genome sequencing of Trichophyton rubrum CMCC(F)T1i isolated from hair.</title>
        <authorList>
            <person name="Zhan P."/>
            <person name="Tao Y."/>
            <person name="Liu W."/>
        </authorList>
    </citation>
    <scope>NUCLEOTIDE SEQUENCE [LARGE SCALE GENOMIC DNA]</scope>
    <source>
        <strain evidence="7">CMCC(F)T1i</strain>
    </source>
</reference>
<proteinExistence type="predicted"/>
<gene>
    <name evidence="6" type="ORF">A7C99_0005</name>
</gene>
<dbReference type="SUPFAM" id="SSF69695">
    <property type="entry name" value="SRP19"/>
    <property type="match status" value="1"/>
</dbReference>
<feature type="region of interest" description="Disordered" evidence="5">
    <location>
        <begin position="147"/>
        <end position="167"/>
    </location>
</feature>
<evidence type="ECO:0000256" key="4">
    <source>
        <dbReference type="ARBA" id="ARBA00023274"/>
    </source>
</evidence>
<dbReference type="AlphaFoldDB" id="A0A178F8B0"/>
<keyword evidence="3" id="KW-0733">Signal recognition particle</keyword>
<keyword evidence="4" id="KW-0687">Ribonucleoprotein</keyword>
<evidence type="ECO:0000256" key="5">
    <source>
        <dbReference type="SAM" id="MobiDB-lite"/>
    </source>
</evidence>
<evidence type="ECO:0000256" key="1">
    <source>
        <dbReference type="ARBA" id="ARBA00004496"/>
    </source>
</evidence>
<feature type="region of interest" description="Disordered" evidence="5">
    <location>
        <begin position="1"/>
        <end position="85"/>
    </location>
</feature>
<comment type="subcellular location">
    <subcellularLocation>
        <location evidence="1">Cytoplasm</location>
    </subcellularLocation>
</comment>
<sequence length="261" mass="28345">MSHARVEEVSDSDPDDMDPSDFDPAKDSIIYHKDMEGPSASRSNSSSTMPLRPPARLAAASSSPSPPLFPGPQQQMRRPTIAQGRDIPRSYQCLYAVYFDKSRTRAEGRRVSRKLAVESPLAKDILDATQLLGLSVGFEPDKLHPKDWSNPGRYLQSHPTTEQSPFRLRLQGMPVPEKPPGPPATPRGWKISKVLPLHSPALTGGGVSDNSFKEAMKEMQAQQGLPGMPGMPNMAGMPGMSGPGNAPSEPKKKKDKKKGKA</sequence>
<feature type="region of interest" description="Disordered" evidence="5">
    <location>
        <begin position="218"/>
        <end position="261"/>
    </location>
</feature>
<name>A0A178F8B0_TRIRU</name>
<dbReference type="PANTHER" id="PTHR17453">
    <property type="entry name" value="SIGNAL RECOGNITION PARTICLE 19 KD PROTEIN"/>
    <property type="match status" value="1"/>
</dbReference>
<evidence type="ECO:0000256" key="3">
    <source>
        <dbReference type="ARBA" id="ARBA00023135"/>
    </source>
</evidence>
<evidence type="ECO:0000256" key="2">
    <source>
        <dbReference type="ARBA" id="ARBA00022490"/>
    </source>
</evidence>
<dbReference type="Gene3D" id="3.30.56.30">
    <property type="entry name" value="Signal recognition particle, SRP19-like subunit"/>
    <property type="match status" value="1"/>
</dbReference>
<feature type="compositionally biased region" description="Low complexity" evidence="5">
    <location>
        <begin position="226"/>
        <end position="248"/>
    </location>
</feature>
<dbReference type="EMBL" id="LHPM01000001">
    <property type="protein sequence ID" value="OAL68700.1"/>
    <property type="molecule type" value="Genomic_DNA"/>
</dbReference>
<dbReference type="VEuPathDB" id="FungiDB:TERG_08233"/>
<keyword evidence="2" id="KW-0963">Cytoplasm</keyword>
<organism evidence="6 7">
    <name type="scientific">Trichophyton rubrum</name>
    <name type="common">Athlete's foot fungus</name>
    <name type="synonym">Epidermophyton rubrum</name>
    <dbReference type="NCBI Taxonomy" id="5551"/>
    <lineage>
        <taxon>Eukaryota</taxon>
        <taxon>Fungi</taxon>
        <taxon>Dikarya</taxon>
        <taxon>Ascomycota</taxon>
        <taxon>Pezizomycotina</taxon>
        <taxon>Eurotiomycetes</taxon>
        <taxon>Eurotiomycetidae</taxon>
        <taxon>Onygenales</taxon>
        <taxon>Arthrodermataceae</taxon>
        <taxon>Trichophyton</taxon>
    </lineage>
</organism>
<accession>A0A178F8B0</accession>
<dbReference type="InterPro" id="IPR036521">
    <property type="entry name" value="SRP19-like_sf"/>
</dbReference>
<dbReference type="GO" id="GO:0006617">
    <property type="term" value="P:SRP-dependent cotranslational protein targeting to membrane, signal sequence recognition"/>
    <property type="evidence" value="ECO:0007669"/>
    <property type="project" value="TreeGrafter"/>
</dbReference>
<dbReference type="GO" id="GO:0005786">
    <property type="term" value="C:signal recognition particle, endoplasmic reticulum targeting"/>
    <property type="evidence" value="ECO:0007669"/>
    <property type="project" value="UniProtKB-KW"/>
</dbReference>
<feature type="compositionally biased region" description="Polar residues" evidence="5">
    <location>
        <begin position="40"/>
        <end position="49"/>
    </location>
</feature>
<dbReference type="InterPro" id="IPR002778">
    <property type="entry name" value="Signal_recog_particle_SRP19"/>
</dbReference>